<dbReference type="GO" id="GO:0008270">
    <property type="term" value="F:zinc ion binding"/>
    <property type="evidence" value="ECO:0007669"/>
    <property type="project" value="UniProtKB-UniRule"/>
</dbReference>
<dbReference type="InterPro" id="IPR045066">
    <property type="entry name" value="Beta_CA_cladeB"/>
</dbReference>
<evidence type="ECO:0000256" key="3">
    <source>
        <dbReference type="ARBA" id="ARBA00022723"/>
    </source>
</evidence>
<keyword evidence="5 8" id="KW-0456">Lyase</keyword>
<reference evidence="9 10" key="1">
    <citation type="submission" date="2019-02" db="EMBL/GenBank/DDBJ databases">
        <title>Deep-cultivation of Planctomycetes and their phenomic and genomic characterization uncovers novel biology.</title>
        <authorList>
            <person name="Wiegand S."/>
            <person name="Jogler M."/>
            <person name="Boedeker C."/>
            <person name="Pinto D."/>
            <person name="Vollmers J."/>
            <person name="Rivas-Marin E."/>
            <person name="Kohn T."/>
            <person name="Peeters S.H."/>
            <person name="Heuer A."/>
            <person name="Rast P."/>
            <person name="Oberbeckmann S."/>
            <person name="Bunk B."/>
            <person name="Jeske O."/>
            <person name="Meyerdierks A."/>
            <person name="Storesund J.E."/>
            <person name="Kallscheuer N."/>
            <person name="Luecker S."/>
            <person name="Lage O.M."/>
            <person name="Pohl T."/>
            <person name="Merkel B.J."/>
            <person name="Hornburger P."/>
            <person name="Mueller R.-W."/>
            <person name="Bruemmer F."/>
            <person name="Labrenz M."/>
            <person name="Spormann A.M."/>
            <person name="Op den Camp H."/>
            <person name="Overmann J."/>
            <person name="Amann R."/>
            <person name="Jetten M.S.M."/>
            <person name="Mascher T."/>
            <person name="Medema M.H."/>
            <person name="Devos D.P."/>
            <person name="Kaster A.-K."/>
            <person name="Ovreas L."/>
            <person name="Rohde M."/>
            <person name="Galperin M.Y."/>
            <person name="Jogler C."/>
        </authorList>
    </citation>
    <scope>NUCLEOTIDE SEQUENCE [LARGE SCALE GENOMIC DNA]</scope>
    <source>
        <strain evidence="9 10">Mal4</strain>
    </source>
</reference>
<evidence type="ECO:0000256" key="2">
    <source>
        <dbReference type="ARBA" id="ARBA00012925"/>
    </source>
</evidence>
<protein>
    <recommendedName>
        <fullName evidence="2 8">Carbonic anhydrase</fullName>
        <ecNumber evidence="2 8">4.2.1.1</ecNumber>
    </recommendedName>
    <alternativeName>
        <fullName evidence="8">Carbonate dehydratase</fullName>
    </alternativeName>
</protein>
<organism evidence="9 10">
    <name type="scientific">Maioricimonas rarisocia</name>
    <dbReference type="NCBI Taxonomy" id="2528026"/>
    <lineage>
        <taxon>Bacteria</taxon>
        <taxon>Pseudomonadati</taxon>
        <taxon>Planctomycetota</taxon>
        <taxon>Planctomycetia</taxon>
        <taxon>Planctomycetales</taxon>
        <taxon>Planctomycetaceae</taxon>
        <taxon>Maioricimonas</taxon>
    </lineage>
</organism>
<feature type="binding site" evidence="7">
    <location>
        <position position="39"/>
    </location>
    <ligand>
        <name>Zn(2+)</name>
        <dbReference type="ChEBI" id="CHEBI:29105"/>
    </ligand>
</feature>
<dbReference type="AlphaFoldDB" id="A0A517Z0Z4"/>
<comment type="similarity">
    <text evidence="1 8">Belongs to the beta-class carbonic anhydrase family.</text>
</comment>
<comment type="catalytic activity">
    <reaction evidence="6 8">
        <text>hydrogencarbonate + H(+) = CO2 + H2O</text>
        <dbReference type="Rhea" id="RHEA:10748"/>
        <dbReference type="ChEBI" id="CHEBI:15377"/>
        <dbReference type="ChEBI" id="CHEBI:15378"/>
        <dbReference type="ChEBI" id="CHEBI:16526"/>
        <dbReference type="ChEBI" id="CHEBI:17544"/>
        <dbReference type="EC" id="4.2.1.1"/>
    </reaction>
</comment>
<dbReference type="PANTHER" id="PTHR11002:SF76">
    <property type="entry name" value="CARBONIC ANHYDRASE"/>
    <property type="match status" value="1"/>
</dbReference>
<evidence type="ECO:0000256" key="7">
    <source>
        <dbReference type="PIRSR" id="PIRSR601765-1"/>
    </source>
</evidence>
<dbReference type="KEGG" id="mri:Mal4_04330"/>
<gene>
    <name evidence="9" type="primary">cynT_1</name>
    <name evidence="9" type="ORF">Mal4_04330</name>
</gene>
<evidence type="ECO:0000256" key="6">
    <source>
        <dbReference type="ARBA" id="ARBA00048348"/>
    </source>
</evidence>
<evidence type="ECO:0000256" key="8">
    <source>
        <dbReference type="RuleBase" id="RU003956"/>
    </source>
</evidence>
<keyword evidence="3 7" id="KW-0479">Metal-binding</keyword>
<dbReference type="Proteomes" id="UP000320496">
    <property type="component" value="Chromosome"/>
</dbReference>
<feature type="binding site" evidence="7">
    <location>
        <position position="98"/>
    </location>
    <ligand>
        <name>Zn(2+)</name>
        <dbReference type="ChEBI" id="CHEBI:29105"/>
    </ligand>
</feature>
<comment type="cofactor">
    <cofactor evidence="7">
        <name>Zn(2+)</name>
        <dbReference type="ChEBI" id="CHEBI:29105"/>
    </cofactor>
    <text evidence="7">Binds 1 zinc ion per subunit.</text>
</comment>
<dbReference type="PANTHER" id="PTHR11002">
    <property type="entry name" value="CARBONIC ANHYDRASE"/>
    <property type="match status" value="1"/>
</dbReference>
<dbReference type="EC" id="4.2.1.1" evidence="2 8"/>
<dbReference type="SUPFAM" id="SSF53056">
    <property type="entry name" value="beta-carbonic anhydrase, cab"/>
    <property type="match status" value="1"/>
</dbReference>
<comment type="function">
    <text evidence="8">Reversible hydration of carbon dioxide.</text>
</comment>
<evidence type="ECO:0000256" key="4">
    <source>
        <dbReference type="ARBA" id="ARBA00022833"/>
    </source>
</evidence>
<feature type="binding site" evidence="7">
    <location>
        <position position="101"/>
    </location>
    <ligand>
        <name>Zn(2+)</name>
        <dbReference type="ChEBI" id="CHEBI:29105"/>
    </ligand>
</feature>
<dbReference type="Pfam" id="PF00484">
    <property type="entry name" value="Pro_CA"/>
    <property type="match status" value="1"/>
</dbReference>
<feature type="binding site" evidence="7">
    <location>
        <position position="41"/>
    </location>
    <ligand>
        <name>Zn(2+)</name>
        <dbReference type="ChEBI" id="CHEBI:29105"/>
    </ligand>
</feature>
<dbReference type="RefSeq" id="WP_145366846.1">
    <property type="nucleotide sequence ID" value="NZ_CP036275.1"/>
</dbReference>
<dbReference type="EMBL" id="CP036275">
    <property type="protein sequence ID" value="QDU36150.1"/>
    <property type="molecule type" value="Genomic_DNA"/>
</dbReference>
<keyword evidence="10" id="KW-1185">Reference proteome</keyword>
<accession>A0A517Z0Z4</accession>
<evidence type="ECO:0000256" key="1">
    <source>
        <dbReference type="ARBA" id="ARBA00006217"/>
    </source>
</evidence>
<keyword evidence="4 7" id="KW-0862">Zinc</keyword>
<dbReference type="SMART" id="SM00947">
    <property type="entry name" value="Pro_CA"/>
    <property type="match status" value="1"/>
</dbReference>
<name>A0A517Z0Z4_9PLAN</name>
<dbReference type="InterPro" id="IPR001765">
    <property type="entry name" value="Carbonic_anhydrase"/>
</dbReference>
<dbReference type="PROSITE" id="PS00704">
    <property type="entry name" value="PROK_CO2_ANHYDRASE_1"/>
    <property type="match status" value="1"/>
</dbReference>
<dbReference type="GO" id="GO:0015976">
    <property type="term" value="P:carbon utilization"/>
    <property type="evidence" value="ECO:0007669"/>
    <property type="project" value="InterPro"/>
</dbReference>
<dbReference type="Gene3D" id="3.40.1050.10">
    <property type="entry name" value="Carbonic anhydrase"/>
    <property type="match status" value="1"/>
</dbReference>
<dbReference type="CDD" id="cd00884">
    <property type="entry name" value="beta_CA_cladeB"/>
    <property type="match status" value="1"/>
</dbReference>
<dbReference type="GO" id="GO:0004089">
    <property type="term" value="F:carbonate dehydratase activity"/>
    <property type="evidence" value="ECO:0007669"/>
    <property type="project" value="UniProtKB-UniRule"/>
</dbReference>
<dbReference type="InterPro" id="IPR036874">
    <property type="entry name" value="Carbonic_anhydrase_sf"/>
</dbReference>
<evidence type="ECO:0000313" key="9">
    <source>
        <dbReference type="EMBL" id="QDU36150.1"/>
    </source>
</evidence>
<sequence>MQQLVNGIRQFQNTISEEQKALFSRLSDGQQPGALFITCSDSRVCPNLLTQTQPGELFVLRTAGNIVPPYGAVQGGEAATIEYAVAALKVPDIVVCGHAKCGAMDALMKGEGLDQVPAVQAYLRHAEATRRIMSETSGEVDDPARRLELAIEQNVLVQLENLRTHPAVAAAIARGDVRLHGWVYHFHTGDVTAYSAGHKRFVPLAEAASSAVASEVAVN</sequence>
<dbReference type="PROSITE" id="PS00705">
    <property type="entry name" value="PROK_CO2_ANHYDRASE_2"/>
    <property type="match status" value="1"/>
</dbReference>
<evidence type="ECO:0000313" key="10">
    <source>
        <dbReference type="Proteomes" id="UP000320496"/>
    </source>
</evidence>
<evidence type="ECO:0000256" key="5">
    <source>
        <dbReference type="ARBA" id="ARBA00023239"/>
    </source>
</evidence>
<proteinExistence type="inferred from homology"/>
<dbReference type="InterPro" id="IPR015892">
    <property type="entry name" value="Carbonic_anhydrase_CS"/>
</dbReference>
<dbReference type="OrthoDB" id="9769739at2"/>